<dbReference type="AlphaFoldDB" id="A0A7Z7N7P3"/>
<dbReference type="Proteomes" id="UP000219522">
    <property type="component" value="Unassembled WGS sequence"/>
</dbReference>
<protein>
    <submittedName>
        <fullName evidence="1">Uncharacterized protein</fullName>
    </submittedName>
</protein>
<gene>
    <name evidence="1" type="ORF">SAMN05446927_7897</name>
</gene>
<name>A0A7Z7N7P3_9BURK</name>
<comment type="caution">
    <text evidence="1">The sequence shown here is derived from an EMBL/GenBank/DDBJ whole genome shotgun (WGS) entry which is preliminary data.</text>
</comment>
<proteinExistence type="predicted"/>
<sequence length="326" mass="34640">MPITGSVSGNITRSRTVINVRNAAGGAGGFFVENSTGAGAMLFVVRDQPLAFSVSGSGRRGFQARLEVRGRERPGAPTQAMIVQSADNFDPNALDSQGSVLLDHWRDSNRALCAVARDMVNLDGPDIDPDDRHVITLRVVPLIKVDAAGLRWTDLGPFCSRQDYEELAALMAAYAPGKRIDNVRQDGIEKLIRHLRELKSTEGIFDVNIQFVSEGIAGRVSERELVDTDALFDVPTDFSKPLVSKPTAAPAPAPAPTPVQPAVLQAVLAETAARKGYLAHGAPIAARPAVPIVAAETGGEVTVDISVIVVDSPEALELARSKIKPA</sequence>
<accession>A0A7Z7N7P3</accession>
<keyword evidence="2" id="KW-1185">Reference proteome</keyword>
<evidence type="ECO:0000313" key="2">
    <source>
        <dbReference type="Proteomes" id="UP000219522"/>
    </source>
</evidence>
<dbReference type="EMBL" id="OCSU01000003">
    <property type="protein sequence ID" value="SOE89238.1"/>
    <property type="molecule type" value="Genomic_DNA"/>
</dbReference>
<evidence type="ECO:0000313" key="1">
    <source>
        <dbReference type="EMBL" id="SOE89238.1"/>
    </source>
</evidence>
<reference evidence="1 2" key="1">
    <citation type="submission" date="2017-09" db="EMBL/GenBank/DDBJ databases">
        <authorList>
            <person name="Varghese N."/>
            <person name="Submissions S."/>
        </authorList>
    </citation>
    <scope>NUCLEOTIDE SEQUENCE [LARGE SCALE GENOMIC DNA]</scope>
    <source>
        <strain evidence="1 2">OK806</strain>
    </source>
</reference>
<organism evidence="1 2">
    <name type="scientific">Caballeronia arationis</name>
    <dbReference type="NCBI Taxonomy" id="1777142"/>
    <lineage>
        <taxon>Bacteria</taxon>
        <taxon>Pseudomonadati</taxon>
        <taxon>Pseudomonadota</taxon>
        <taxon>Betaproteobacteria</taxon>
        <taxon>Burkholderiales</taxon>
        <taxon>Burkholderiaceae</taxon>
        <taxon>Caballeronia</taxon>
    </lineage>
</organism>